<accession>A0A8D9BVZ1</accession>
<feature type="region of interest" description="Disordered" evidence="1">
    <location>
        <begin position="55"/>
        <end position="76"/>
    </location>
</feature>
<evidence type="ECO:0000256" key="1">
    <source>
        <dbReference type="SAM" id="MobiDB-lite"/>
    </source>
</evidence>
<dbReference type="AlphaFoldDB" id="A0A8D9BVZ1"/>
<reference evidence="3" key="1">
    <citation type="submission" date="2021-05" db="EMBL/GenBank/DDBJ databases">
        <authorList>
            <person name="Alioto T."/>
            <person name="Alioto T."/>
            <person name="Gomez Garrido J."/>
        </authorList>
    </citation>
    <scope>NUCLEOTIDE SEQUENCE</scope>
</reference>
<feature type="transmembrane region" description="Helical" evidence="2">
    <location>
        <begin position="20"/>
        <end position="44"/>
    </location>
</feature>
<keyword evidence="2" id="KW-1133">Transmembrane helix</keyword>
<keyword evidence="2" id="KW-0812">Transmembrane</keyword>
<keyword evidence="2" id="KW-0472">Membrane</keyword>
<evidence type="ECO:0008006" key="4">
    <source>
        <dbReference type="Google" id="ProtNLM"/>
    </source>
</evidence>
<name>A0A8D9BVZ1_9HEMI</name>
<proteinExistence type="predicted"/>
<protein>
    <recommendedName>
        <fullName evidence="4">Transmembrane protein</fullName>
    </recommendedName>
</protein>
<evidence type="ECO:0000256" key="2">
    <source>
        <dbReference type="SAM" id="Phobius"/>
    </source>
</evidence>
<sequence>MTSFANHSKISNANMCSLSLSLFTTSLLHPNSLLFTIMLTFNMFNKLFSRTGKRKENEKFQRKGRKCKREGGIGRERESIREGETVREREIYIKREMKWIRREIKKVGSERGENSL</sequence>
<organism evidence="3">
    <name type="scientific">Cacopsylla melanoneura</name>
    <dbReference type="NCBI Taxonomy" id="428564"/>
    <lineage>
        <taxon>Eukaryota</taxon>
        <taxon>Metazoa</taxon>
        <taxon>Ecdysozoa</taxon>
        <taxon>Arthropoda</taxon>
        <taxon>Hexapoda</taxon>
        <taxon>Insecta</taxon>
        <taxon>Pterygota</taxon>
        <taxon>Neoptera</taxon>
        <taxon>Paraneoptera</taxon>
        <taxon>Hemiptera</taxon>
        <taxon>Sternorrhyncha</taxon>
        <taxon>Psylloidea</taxon>
        <taxon>Psyllidae</taxon>
        <taxon>Psyllinae</taxon>
        <taxon>Cacopsylla</taxon>
    </lineage>
</organism>
<evidence type="ECO:0000313" key="3">
    <source>
        <dbReference type="EMBL" id="CAG6789712.1"/>
    </source>
</evidence>
<dbReference type="EMBL" id="HBUF01666439">
    <property type="protein sequence ID" value="CAG6789712.1"/>
    <property type="molecule type" value="Transcribed_RNA"/>
</dbReference>